<dbReference type="KEGG" id="lak:106150612"/>
<sequence length="136" mass="15503">MSTRELFRFLTFLVICGLTVGYQEAQDAELNVDENKRALHLPSSLPLSKVKHAEKVLVKTPHRKVTVEFSGYFGRRNSVGVRKRDILFVIKHVIEEGTLKGMKSVTIFDFEKAAKARSKRNTFGDAVYKYVVSIVR</sequence>
<keyword evidence="2" id="KW-1185">Reference proteome</keyword>
<evidence type="ECO:0000256" key="1">
    <source>
        <dbReference type="SAM" id="SignalP"/>
    </source>
</evidence>
<accession>A0A1S3GYM0</accession>
<dbReference type="Proteomes" id="UP000085678">
    <property type="component" value="Unplaced"/>
</dbReference>
<dbReference type="GeneID" id="106150612"/>
<feature type="signal peptide" evidence="1">
    <location>
        <begin position="1"/>
        <end position="21"/>
    </location>
</feature>
<name>A0A1S3GYM0_LINAN</name>
<reference evidence="3" key="1">
    <citation type="submission" date="2025-08" db="UniProtKB">
        <authorList>
            <consortium name="RefSeq"/>
        </authorList>
    </citation>
    <scope>IDENTIFICATION</scope>
    <source>
        <tissue evidence="3">Gonads</tissue>
    </source>
</reference>
<dbReference type="RefSeq" id="XP_013378970.1">
    <property type="nucleotide sequence ID" value="XM_013523516.1"/>
</dbReference>
<organism evidence="2 3">
    <name type="scientific">Lingula anatina</name>
    <name type="common">Brachiopod</name>
    <name type="synonym">Lingula unguis</name>
    <dbReference type="NCBI Taxonomy" id="7574"/>
    <lineage>
        <taxon>Eukaryota</taxon>
        <taxon>Metazoa</taxon>
        <taxon>Spiralia</taxon>
        <taxon>Lophotrochozoa</taxon>
        <taxon>Brachiopoda</taxon>
        <taxon>Linguliformea</taxon>
        <taxon>Lingulata</taxon>
        <taxon>Lingulida</taxon>
        <taxon>Linguloidea</taxon>
        <taxon>Lingulidae</taxon>
        <taxon>Lingula</taxon>
    </lineage>
</organism>
<evidence type="ECO:0000313" key="2">
    <source>
        <dbReference type="Proteomes" id="UP000085678"/>
    </source>
</evidence>
<dbReference type="AlphaFoldDB" id="A0A1S3GYM0"/>
<keyword evidence="1" id="KW-0732">Signal</keyword>
<feature type="chain" id="PRO_5010280804" evidence="1">
    <location>
        <begin position="22"/>
        <end position="136"/>
    </location>
</feature>
<gene>
    <name evidence="3" type="primary">LOC106150612</name>
</gene>
<dbReference type="InParanoid" id="A0A1S3GYM0"/>
<evidence type="ECO:0000313" key="3">
    <source>
        <dbReference type="RefSeq" id="XP_013378970.1"/>
    </source>
</evidence>
<protein>
    <submittedName>
        <fullName evidence="3">Uncharacterized protein LOC106150612</fullName>
    </submittedName>
</protein>
<proteinExistence type="predicted"/>